<dbReference type="PROSITE" id="PS00138">
    <property type="entry name" value="SUBTILASE_SER"/>
    <property type="match status" value="1"/>
</dbReference>
<dbReference type="PRINTS" id="PR00723">
    <property type="entry name" value="SUBTILISIN"/>
</dbReference>
<evidence type="ECO:0000256" key="1">
    <source>
        <dbReference type="ARBA" id="ARBA00011073"/>
    </source>
</evidence>
<dbReference type="EMBL" id="CP137892">
    <property type="protein sequence ID" value="WPC07080.1"/>
    <property type="molecule type" value="Genomic_DNA"/>
</dbReference>
<evidence type="ECO:0000313" key="10">
    <source>
        <dbReference type="EMBL" id="WPC07080.1"/>
    </source>
</evidence>
<feature type="region of interest" description="Disordered" evidence="7">
    <location>
        <begin position="178"/>
        <end position="208"/>
    </location>
</feature>
<evidence type="ECO:0000259" key="8">
    <source>
        <dbReference type="Pfam" id="PF00082"/>
    </source>
</evidence>
<feature type="active site" description="Charge relay system" evidence="5">
    <location>
        <position position="153"/>
    </location>
</feature>
<organism evidence="10 11">
    <name type="scientific">Pseudomonas benzenivorans</name>
    <dbReference type="NCBI Taxonomy" id="556533"/>
    <lineage>
        <taxon>Bacteria</taxon>
        <taxon>Pseudomonadati</taxon>
        <taxon>Pseudomonadota</taxon>
        <taxon>Gammaproteobacteria</taxon>
        <taxon>Pseudomonadales</taxon>
        <taxon>Pseudomonadaceae</taxon>
        <taxon>Pseudomonas</taxon>
    </lineage>
</organism>
<evidence type="ECO:0000256" key="2">
    <source>
        <dbReference type="ARBA" id="ARBA00022670"/>
    </source>
</evidence>
<dbReference type="CDD" id="cd07496">
    <property type="entry name" value="Peptidases_S8_13"/>
    <property type="match status" value="1"/>
</dbReference>
<evidence type="ECO:0000256" key="4">
    <source>
        <dbReference type="ARBA" id="ARBA00022825"/>
    </source>
</evidence>
<dbReference type="InterPro" id="IPR022398">
    <property type="entry name" value="Peptidase_S8_His-AS"/>
</dbReference>
<feature type="domain" description="Peptidase C-terminal archaeal/bacterial" evidence="9">
    <location>
        <begin position="465"/>
        <end position="534"/>
    </location>
</feature>
<evidence type="ECO:0000256" key="6">
    <source>
        <dbReference type="RuleBase" id="RU003355"/>
    </source>
</evidence>
<dbReference type="InterPro" id="IPR023828">
    <property type="entry name" value="Peptidase_S8_Ser-AS"/>
</dbReference>
<gene>
    <name evidence="10" type="ORF">SBP02_10100</name>
</gene>
<keyword evidence="3 5" id="KW-0378">Hydrolase</keyword>
<feature type="active site" description="Charge relay system" evidence="5">
    <location>
        <position position="381"/>
    </location>
</feature>
<keyword evidence="4 5" id="KW-0720">Serine protease</keyword>
<dbReference type="PROSITE" id="PS00137">
    <property type="entry name" value="SUBTILASE_HIS"/>
    <property type="match status" value="1"/>
</dbReference>
<dbReference type="Gene3D" id="3.40.50.200">
    <property type="entry name" value="Peptidase S8/S53 domain"/>
    <property type="match status" value="1"/>
</dbReference>
<keyword evidence="11" id="KW-1185">Reference proteome</keyword>
<evidence type="ECO:0000256" key="7">
    <source>
        <dbReference type="SAM" id="MobiDB-lite"/>
    </source>
</evidence>
<accession>A0ABZ0Q0S6</accession>
<dbReference type="InterPro" id="IPR015500">
    <property type="entry name" value="Peptidase_S8_subtilisin-rel"/>
</dbReference>
<dbReference type="InterPro" id="IPR007280">
    <property type="entry name" value="Peptidase_C_arc/bac"/>
</dbReference>
<dbReference type="PANTHER" id="PTHR43806:SF11">
    <property type="entry name" value="CEREVISIN-RELATED"/>
    <property type="match status" value="1"/>
</dbReference>
<dbReference type="EC" id="3.4.-.-" evidence="10"/>
<dbReference type="Gene3D" id="2.60.120.380">
    <property type="match status" value="1"/>
</dbReference>
<name>A0ABZ0Q0S6_9PSED</name>
<dbReference type="Pfam" id="PF04151">
    <property type="entry name" value="PPC"/>
    <property type="match status" value="1"/>
</dbReference>
<dbReference type="PROSITE" id="PS51892">
    <property type="entry name" value="SUBTILASE"/>
    <property type="match status" value="1"/>
</dbReference>
<dbReference type="InterPro" id="IPR050131">
    <property type="entry name" value="Peptidase_S8_subtilisin-like"/>
</dbReference>
<reference evidence="10 11" key="1">
    <citation type="submission" date="2023-11" db="EMBL/GenBank/DDBJ databases">
        <title>Complete genome of Pseudomonas benzenivorans BA3361.</title>
        <authorList>
            <person name="Shin S.Y."/>
            <person name="Song J."/>
            <person name="Kang H."/>
        </authorList>
    </citation>
    <scope>NUCLEOTIDE SEQUENCE [LARGE SCALE GENOMIC DNA]</scope>
    <source>
        <strain evidence="10 11">HNIBRBA3361</strain>
    </source>
</reference>
<evidence type="ECO:0000256" key="3">
    <source>
        <dbReference type="ARBA" id="ARBA00022801"/>
    </source>
</evidence>
<dbReference type="SUPFAM" id="SSF52743">
    <property type="entry name" value="Subtilisin-like"/>
    <property type="match status" value="1"/>
</dbReference>
<dbReference type="InterPro" id="IPR034176">
    <property type="entry name" value="Peptidases_S8_13"/>
</dbReference>
<dbReference type="InterPro" id="IPR023827">
    <property type="entry name" value="Peptidase_S8_Asp-AS"/>
</dbReference>
<dbReference type="PANTHER" id="PTHR43806">
    <property type="entry name" value="PEPTIDASE S8"/>
    <property type="match status" value="1"/>
</dbReference>
<feature type="active site" description="Charge relay system" evidence="5">
    <location>
        <position position="209"/>
    </location>
</feature>
<dbReference type="SUPFAM" id="SSF89260">
    <property type="entry name" value="Collagen-binding domain"/>
    <property type="match status" value="1"/>
</dbReference>
<sequence>MVAPTAFAAPDVGAARINTSMLKEGKTYDRFIVKYRSGSSELASSSMRAQALNQAGMLQGLGVGHLRRTSVGADVIKSARKLDRAGAEALMQQIAANPNVEYVEVDALLKPVFTPNDARYNEQWHYYEATAGINAPTAWDRSTGSGVVVAVLDTGITDHPDLNGNVIAGYDMISDTTVANDGDGRDADPSDPGDWTTGQCDEPSDSSWHGTHVAGTIAAVTNNGLGVAGVAYGAKIMPVRVLGTCGGYTSDIADGIVWASGGSVSGVPNNRTPAQVINMSLGGGGSCSLTTQNAINGAVSRGTSVVVAAGNSNANAANFNPANCNNVITVAATTRSGSRSSFSNYGSVVDVAAPGSGILSTLNSGTTTPGSASYAAYNGTSMAAPHVAGVVALMQAAAPKTPAQVESNLKSSTRPLPGSCSGGCGTGIVDASAALDAQLGSPPVNNDTLFNGQPINGLSGSKGSSKTYSITVPAGVSSLSFTLSGGSGDADLYVRFGSAPSTGSYDCRPYLNGNNETCTFNAPQAGTYHVMVRGYSSYSSASLVARY</sequence>
<dbReference type="InterPro" id="IPR036852">
    <property type="entry name" value="Peptidase_S8/S53_dom_sf"/>
</dbReference>
<protein>
    <submittedName>
        <fullName evidence="10">S8 family peptidase</fullName>
        <ecNumber evidence="10">3.4.-.-</ecNumber>
    </submittedName>
</protein>
<dbReference type="GO" id="GO:0016787">
    <property type="term" value="F:hydrolase activity"/>
    <property type="evidence" value="ECO:0007669"/>
    <property type="project" value="UniProtKB-KW"/>
</dbReference>
<evidence type="ECO:0000256" key="5">
    <source>
        <dbReference type="PROSITE-ProRule" id="PRU01240"/>
    </source>
</evidence>
<keyword evidence="2 5" id="KW-0645">Protease</keyword>
<dbReference type="PROSITE" id="PS00136">
    <property type="entry name" value="SUBTILASE_ASP"/>
    <property type="match status" value="1"/>
</dbReference>
<feature type="domain" description="Peptidase S8/S53" evidence="8">
    <location>
        <begin position="144"/>
        <end position="413"/>
    </location>
</feature>
<proteinExistence type="inferred from homology"/>
<dbReference type="Proteomes" id="UP001305928">
    <property type="component" value="Chromosome"/>
</dbReference>
<dbReference type="Pfam" id="PF00082">
    <property type="entry name" value="Peptidase_S8"/>
    <property type="match status" value="1"/>
</dbReference>
<dbReference type="RefSeq" id="WP_318646257.1">
    <property type="nucleotide sequence ID" value="NZ_CP137892.1"/>
</dbReference>
<dbReference type="InterPro" id="IPR000209">
    <property type="entry name" value="Peptidase_S8/S53_dom"/>
</dbReference>
<evidence type="ECO:0000259" key="9">
    <source>
        <dbReference type="Pfam" id="PF04151"/>
    </source>
</evidence>
<evidence type="ECO:0000313" key="11">
    <source>
        <dbReference type="Proteomes" id="UP001305928"/>
    </source>
</evidence>
<comment type="similarity">
    <text evidence="1 5 6">Belongs to the peptidase S8 family.</text>
</comment>